<dbReference type="InterPro" id="IPR014519">
    <property type="entry name" value="UCP024492"/>
</dbReference>
<gene>
    <name evidence="1" type="ORF">FHR99_002403</name>
</gene>
<dbReference type="Proteomes" id="UP000537130">
    <property type="component" value="Unassembled WGS sequence"/>
</dbReference>
<dbReference type="RefSeq" id="WP_183410899.1">
    <property type="nucleotide sequence ID" value="NZ_JACHWY010000002.1"/>
</dbReference>
<reference evidence="1 2" key="1">
    <citation type="submission" date="2020-08" db="EMBL/GenBank/DDBJ databases">
        <title>Genomic Encyclopedia of Type Strains, Phase III (KMG-III): the genomes of soil and plant-associated and newly described type strains.</title>
        <authorList>
            <person name="Whitman W."/>
        </authorList>
    </citation>
    <scope>NUCLEOTIDE SEQUENCE [LARGE SCALE GENOMIC DNA]</scope>
    <source>
        <strain evidence="1 2">CECT 8654</strain>
    </source>
</reference>
<dbReference type="PANTHER" id="PTHR39337">
    <property type="entry name" value="BLR5642 PROTEIN"/>
    <property type="match status" value="1"/>
</dbReference>
<keyword evidence="2" id="KW-1185">Reference proteome</keyword>
<protein>
    <submittedName>
        <fullName evidence="1">Uncharacterized protein (DUF488 family)</fullName>
    </submittedName>
</protein>
<dbReference type="AlphaFoldDB" id="A0A7W4Z6E5"/>
<dbReference type="PANTHER" id="PTHR39337:SF1">
    <property type="entry name" value="BLR5642 PROTEIN"/>
    <property type="match status" value="1"/>
</dbReference>
<dbReference type="Pfam" id="PF04343">
    <property type="entry name" value="DUF488"/>
    <property type="match status" value="1"/>
</dbReference>
<sequence>MAALFSIGYATKPIETFIKQLQAHRIDVVADVRSVPYSKAFHDYHRERLIEHLRQAKIRYVYLGEELGPRSPCDEHYDYGQVQFERLQRSEPFQRGIKRLLDGLDKGFRIALTCAEKDPAVCHRSLLIAQFLKREHNLDIAHIDHEGALESESELARRLLDETGIVPDMLTGEEECLINAWREQSRRFAYRRPDEN</sequence>
<comment type="caution">
    <text evidence="1">The sequence shown here is derived from an EMBL/GenBank/DDBJ whole genome shotgun (WGS) entry which is preliminary data.</text>
</comment>
<organism evidence="1 2">
    <name type="scientific">Litorivivens lipolytica</name>
    <dbReference type="NCBI Taxonomy" id="1524264"/>
    <lineage>
        <taxon>Bacteria</taxon>
        <taxon>Pseudomonadati</taxon>
        <taxon>Pseudomonadota</taxon>
        <taxon>Gammaproteobacteria</taxon>
        <taxon>Litorivivens</taxon>
    </lineage>
</organism>
<proteinExistence type="predicted"/>
<dbReference type="PIRSF" id="PIRSF024492">
    <property type="entry name" value="UCP024492"/>
    <property type="match status" value="1"/>
</dbReference>
<evidence type="ECO:0000313" key="1">
    <source>
        <dbReference type="EMBL" id="MBB3048137.1"/>
    </source>
</evidence>
<dbReference type="InterPro" id="IPR007438">
    <property type="entry name" value="DUF488"/>
</dbReference>
<dbReference type="EMBL" id="JACHWY010000002">
    <property type="protein sequence ID" value="MBB3048137.1"/>
    <property type="molecule type" value="Genomic_DNA"/>
</dbReference>
<accession>A0A7W4Z6E5</accession>
<evidence type="ECO:0000313" key="2">
    <source>
        <dbReference type="Proteomes" id="UP000537130"/>
    </source>
</evidence>
<name>A0A7W4Z6E5_9GAMM</name>